<evidence type="ECO:0000313" key="1">
    <source>
        <dbReference type="EMBL" id="GKV34600.1"/>
    </source>
</evidence>
<evidence type="ECO:0000313" key="2">
    <source>
        <dbReference type="Proteomes" id="UP001054252"/>
    </source>
</evidence>
<proteinExistence type="predicted"/>
<keyword evidence="2" id="KW-1185">Reference proteome</keyword>
<name>A0AAV5LBI3_9ROSI</name>
<dbReference type="EMBL" id="BPVZ01000106">
    <property type="protein sequence ID" value="GKV34600.1"/>
    <property type="molecule type" value="Genomic_DNA"/>
</dbReference>
<comment type="caution">
    <text evidence="1">The sequence shown here is derived from an EMBL/GenBank/DDBJ whole genome shotgun (WGS) entry which is preliminary data.</text>
</comment>
<dbReference type="AlphaFoldDB" id="A0AAV5LBI3"/>
<sequence length="56" mass="6450">MTKVFYLLDSCNSCCRSPSAIHKLTHHTYSPADKASPRIFIKRLQEGHRSKSNQIF</sequence>
<protein>
    <recommendedName>
        <fullName evidence="3">Ribosomal protein L33</fullName>
    </recommendedName>
</protein>
<evidence type="ECO:0008006" key="3">
    <source>
        <dbReference type="Google" id="ProtNLM"/>
    </source>
</evidence>
<accession>A0AAV5LBI3</accession>
<dbReference type="Proteomes" id="UP001054252">
    <property type="component" value="Unassembled WGS sequence"/>
</dbReference>
<organism evidence="1 2">
    <name type="scientific">Rubroshorea leprosula</name>
    <dbReference type="NCBI Taxonomy" id="152421"/>
    <lineage>
        <taxon>Eukaryota</taxon>
        <taxon>Viridiplantae</taxon>
        <taxon>Streptophyta</taxon>
        <taxon>Embryophyta</taxon>
        <taxon>Tracheophyta</taxon>
        <taxon>Spermatophyta</taxon>
        <taxon>Magnoliopsida</taxon>
        <taxon>eudicotyledons</taxon>
        <taxon>Gunneridae</taxon>
        <taxon>Pentapetalae</taxon>
        <taxon>rosids</taxon>
        <taxon>malvids</taxon>
        <taxon>Malvales</taxon>
        <taxon>Dipterocarpaceae</taxon>
        <taxon>Rubroshorea</taxon>
    </lineage>
</organism>
<reference evidence="1 2" key="1">
    <citation type="journal article" date="2021" name="Commun. Biol.">
        <title>The genome of Shorea leprosula (Dipterocarpaceae) highlights the ecological relevance of drought in aseasonal tropical rainforests.</title>
        <authorList>
            <person name="Ng K.K.S."/>
            <person name="Kobayashi M.J."/>
            <person name="Fawcett J.A."/>
            <person name="Hatakeyama M."/>
            <person name="Paape T."/>
            <person name="Ng C.H."/>
            <person name="Ang C.C."/>
            <person name="Tnah L.H."/>
            <person name="Lee C.T."/>
            <person name="Nishiyama T."/>
            <person name="Sese J."/>
            <person name="O'Brien M.J."/>
            <person name="Copetti D."/>
            <person name="Mohd Noor M.I."/>
            <person name="Ong R.C."/>
            <person name="Putra M."/>
            <person name="Sireger I.Z."/>
            <person name="Indrioko S."/>
            <person name="Kosugi Y."/>
            <person name="Izuno A."/>
            <person name="Isagi Y."/>
            <person name="Lee S.L."/>
            <person name="Shimizu K.K."/>
        </authorList>
    </citation>
    <scope>NUCLEOTIDE SEQUENCE [LARGE SCALE GENOMIC DNA]</scope>
    <source>
        <strain evidence="1">214</strain>
    </source>
</reference>
<gene>
    <name evidence="1" type="ORF">SLEP1_g42964</name>
</gene>